<dbReference type="KEGG" id="fho:H9Q81_00170"/>
<feature type="transmembrane region" description="Helical" evidence="10">
    <location>
        <begin position="47"/>
        <end position="80"/>
    </location>
</feature>
<evidence type="ECO:0000256" key="4">
    <source>
        <dbReference type="ARBA" id="ARBA00022475"/>
    </source>
</evidence>
<dbReference type="RefSeq" id="WP_187422896.1">
    <property type="nucleotide sequence ID" value="NZ_CP060637.1"/>
</dbReference>
<keyword evidence="5 10" id="KW-0812">Transmembrane</keyword>
<dbReference type="EMBL" id="CP060637">
    <property type="protein sequence ID" value="QNM15293.1"/>
    <property type="molecule type" value="Genomic_DNA"/>
</dbReference>
<feature type="transmembrane region" description="Helical" evidence="10">
    <location>
        <begin position="417"/>
        <end position="437"/>
    </location>
</feature>
<evidence type="ECO:0000256" key="6">
    <source>
        <dbReference type="ARBA" id="ARBA00022989"/>
    </source>
</evidence>
<keyword evidence="6 10" id="KW-1133">Transmembrane helix</keyword>
<reference evidence="11 12" key="1">
    <citation type="submission" date="2020-08" db="EMBL/GenBank/DDBJ databases">
        <authorList>
            <person name="Liu C."/>
            <person name="Sun Q."/>
        </authorList>
    </citation>
    <scope>NUCLEOTIDE SEQUENCE [LARGE SCALE GENOMIC DNA]</scope>
    <source>
        <strain evidence="11 12">NSJ-57</strain>
    </source>
</reference>
<feature type="transmembrane region" description="Helical" evidence="10">
    <location>
        <begin position="244"/>
        <end position="267"/>
    </location>
</feature>
<keyword evidence="8 10" id="KW-0472">Membrane</keyword>
<feature type="transmembrane region" description="Helical" evidence="10">
    <location>
        <begin position="324"/>
        <end position="344"/>
    </location>
</feature>
<evidence type="ECO:0000256" key="3">
    <source>
        <dbReference type="ARBA" id="ARBA00022449"/>
    </source>
</evidence>
<evidence type="ECO:0000256" key="8">
    <source>
        <dbReference type="ARBA" id="ARBA00023136"/>
    </source>
</evidence>
<evidence type="ECO:0000313" key="12">
    <source>
        <dbReference type="Proteomes" id="UP000515913"/>
    </source>
</evidence>
<gene>
    <name evidence="11" type="ORF">H9Q81_00170</name>
</gene>
<dbReference type="InterPro" id="IPR050222">
    <property type="entry name" value="MATE_MdtK"/>
</dbReference>
<dbReference type="InterPro" id="IPR002528">
    <property type="entry name" value="MATE_fam"/>
</dbReference>
<keyword evidence="2" id="KW-0813">Transport</keyword>
<evidence type="ECO:0000256" key="10">
    <source>
        <dbReference type="SAM" id="Phobius"/>
    </source>
</evidence>
<feature type="transmembrane region" description="Helical" evidence="10">
    <location>
        <begin position="165"/>
        <end position="185"/>
    </location>
</feature>
<organism evidence="11 12">
    <name type="scientific">Fusobacterium hominis</name>
    <dbReference type="NCBI Taxonomy" id="2764326"/>
    <lineage>
        <taxon>Bacteria</taxon>
        <taxon>Fusobacteriati</taxon>
        <taxon>Fusobacteriota</taxon>
        <taxon>Fusobacteriia</taxon>
        <taxon>Fusobacteriales</taxon>
        <taxon>Fusobacteriaceae</taxon>
        <taxon>Fusobacterium</taxon>
    </lineage>
</organism>
<dbReference type="GO" id="GO:0015297">
    <property type="term" value="F:antiporter activity"/>
    <property type="evidence" value="ECO:0007669"/>
    <property type="project" value="UniProtKB-KW"/>
</dbReference>
<dbReference type="NCBIfam" id="TIGR00797">
    <property type="entry name" value="matE"/>
    <property type="match status" value="1"/>
</dbReference>
<feature type="transmembrane region" description="Helical" evidence="10">
    <location>
        <begin position="92"/>
        <end position="112"/>
    </location>
</feature>
<dbReference type="PIRSF" id="PIRSF006603">
    <property type="entry name" value="DinF"/>
    <property type="match status" value="1"/>
</dbReference>
<feature type="transmembrane region" description="Helical" evidence="10">
    <location>
        <begin position="279"/>
        <end position="303"/>
    </location>
</feature>
<keyword evidence="12" id="KW-1185">Reference proteome</keyword>
<dbReference type="GO" id="GO:0042910">
    <property type="term" value="F:xenobiotic transmembrane transporter activity"/>
    <property type="evidence" value="ECO:0007669"/>
    <property type="project" value="InterPro"/>
</dbReference>
<evidence type="ECO:0000313" key="11">
    <source>
        <dbReference type="EMBL" id="QNM15293.1"/>
    </source>
</evidence>
<proteinExistence type="predicted"/>
<accession>A0A7G9GWW1</accession>
<dbReference type="Proteomes" id="UP000515913">
    <property type="component" value="Chromosome"/>
</dbReference>
<evidence type="ECO:0000256" key="9">
    <source>
        <dbReference type="ARBA" id="ARBA00031636"/>
    </source>
</evidence>
<comment type="subcellular location">
    <subcellularLocation>
        <location evidence="1">Cell membrane</location>
        <topology evidence="1">Multi-pass membrane protein</topology>
    </subcellularLocation>
</comment>
<dbReference type="PANTHER" id="PTHR43298">
    <property type="entry name" value="MULTIDRUG RESISTANCE PROTEIN NORM-RELATED"/>
    <property type="match status" value="1"/>
</dbReference>
<dbReference type="InterPro" id="IPR048279">
    <property type="entry name" value="MdtK-like"/>
</dbReference>
<evidence type="ECO:0000256" key="1">
    <source>
        <dbReference type="ARBA" id="ARBA00004651"/>
    </source>
</evidence>
<evidence type="ECO:0000256" key="5">
    <source>
        <dbReference type="ARBA" id="ARBA00022692"/>
    </source>
</evidence>
<feature type="transmembrane region" description="Helical" evidence="10">
    <location>
        <begin position="197"/>
        <end position="217"/>
    </location>
</feature>
<evidence type="ECO:0000256" key="2">
    <source>
        <dbReference type="ARBA" id="ARBA00022448"/>
    </source>
</evidence>
<sequence>MVSSKSDLKVFYKSFIAIGLPLTIQQLVSSSLNFIDNLMIGRLGTQYLAAVGFAGSVYRILDLVIFGICSGMGVFIAQYFGKRNFESIRKIFGLMIRSALVVGICFAIFAYFNSEYIIKIFSKDPRVINIGVSYLKIVIFCYIFYAISCAFAYSLRSMGYTKYPMIAASLGVIANTFFNYCLIYGNLGFPQMQEKGAAIATIIARIVEMIAIVFIVYKKDFKLKGKLESYFNIPKDMIKEILRISLPVISTESLWILGTISLSVAYAKLGTDQAACVQIADVVSAISAILFMGIANSAGVIIGQTIGGGDREKVMFYSKQVIKVAFIMAGVCLVIVELLSGIIVSLYNLPINIYQIGVDTVRSYGILVFFKMINWAILIGIFRAGGDTKVAFYLDILPLWLYGVPMAFLGAYLRLPIYYVIFMAEFCEVIKLVLALLRYKSMRWIKDVAI</sequence>
<feature type="transmembrane region" description="Helical" evidence="10">
    <location>
        <begin position="390"/>
        <end position="411"/>
    </location>
</feature>
<feature type="transmembrane region" description="Helical" evidence="10">
    <location>
        <begin position="12"/>
        <end position="35"/>
    </location>
</feature>
<protein>
    <recommendedName>
        <fullName evidence="9">Multidrug-efflux transporter</fullName>
    </recommendedName>
</protein>
<name>A0A7G9GWW1_9FUSO</name>
<dbReference type="PANTHER" id="PTHR43298:SF2">
    <property type="entry name" value="FMN_FAD EXPORTER YEEO-RELATED"/>
    <property type="match status" value="1"/>
</dbReference>
<dbReference type="GO" id="GO:0005886">
    <property type="term" value="C:plasma membrane"/>
    <property type="evidence" value="ECO:0007669"/>
    <property type="project" value="UniProtKB-SubCell"/>
</dbReference>
<keyword evidence="4" id="KW-1003">Cell membrane</keyword>
<keyword evidence="7" id="KW-0406">Ion transport</keyword>
<feature type="transmembrane region" description="Helical" evidence="10">
    <location>
        <begin position="132"/>
        <end position="153"/>
    </location>
</feature>
<dbReference type="CDD" id="cd13134">
    <property type="entry name" value="MATE_like_8"/>
    <property type="match status" value="1"/>
</dbReference>
<dbReference type="GO" id="GO:0006811">
    <property type="term" value="P:monoatomic ion transport"/>
    <property type="evidence" value="ECO:0007669"/>
    <property type="project" value="UniProtKB-KW"/>
</dbReference>
<evidence type="ECO:0000256" key="7">
    <source>
        <dbReference type="ARBA" id="ARBA00023065"/>
    </source>
</evidence>
<dbReference type="Pfam" id="PF01554">
    <property type="entry name" value="MatE"/>
    <property type="match status" value="2"/>
</dbReference>
<feature type="transmembrane region" description="Helical" evidence="10">
    <location>
        <begin position="364"/>
        <end position="383"/>
    </location>
</feature>
<keyword evidence="3" id="KW-0050">Antiport</keyword>
<dbReference type="AlphaFoldDB" id="A0A7G9GWW1"/>